<keyword evidence="5" id="KW-1185">Reference proteome</keyword>
<gene>
    <name evidence="4" type="ORF">AB0L16_10455</name>
</gene>
<feature type="signal peptide" evidence="3">
    <location>
        <begin position="1"/>
        <end position="28"/>
    </location>
</feature>
<name>A0ABV3JVG9_STRON</name>
<dbReference type="SUPFAM" id="SSF141066">
    <property type="entry name" value="ICP-like"/>
    <property type="match status" value="1"/>
</dbReference>
<evidence type="ECO:0000313" key="5">
    <source>
        <dbReference type="Proteomes" id="UP001552594"/>
    </source>
</evidence>
<evidence type="ECO:0000256" key="1">
    <source>
        <dbReference type="ARBA" id="ARBA00022690"/>
    </source>
</evidence>
<dbReference type="InterPro" id="IPR036331">
    <property type="entry name" value="Chagasin-like_sf"/>
</dbReference>
<comment type="caution">
    <text evidence="4">The sequence shown here is derived from an EMBL/GenBank/DDBJ whole genome shotgun (WGS) entry which is preliminary data.</text>
</comment>
<protein>
    <recommendedName>
        <fullName evidence="6">Proteinase inhibitor I42 chagasin domain-containing protein</fullName>
    </recommendedName>
</protein>
<evidence type="ECO:0000313" key="4">
    <source>
        <dbReference type="EMBL" id="MEV5506886.1"/>
    </source>
</evidence>
<evidence type="ECO:0000256" key="2">
    <source>
        <dbReference type="ARBA" id="ARBA00022704"/>
    </source>
</evidence>
<reference evidence="4 5" key="1">
    <citation type="submission" date="2024-06" db="EMBL/GenBank/DDBJ databases">
        <title>The Natural Products Discovery Center: Release of the First 8490 Sequenced Strains for Exploring Actinobacteria Biosynthetic Diversity.</title>
        <authorList>
            <person name="Kalkreuter E."/>
            <person name="Kautsar S.A."/>
            <person name="Yang D."/>
            <person name="Bader C.D."/>
            <person name="Teijaro C.N."/>
            <person name="Fluegel L."/>
            <person name="Davis C.M."/>
            <person name="Simpson J.R."/>
            <person name="Lauterbach L."/>
            <person name="Steele A.D."/>
            <person name="Gui C."/>
            <person name="Meng S."/>
            <person name="Li G."/>
            <person name="Viehrig K."/>
            <person name="Ye F."/>
            <person name="Su P."/>
            <person name="Kiefer A.F."/>
            <person name="Nichols A."/>
            <person name="Cepeda A.J."/>
            <person name="Yan W."/>
            <person name="Fan B."/>
            <person name="Jiang Y."/>
            <person name="Adhikari A."/>
            <person name="Zheng C.-J."/>
            <person name="Schuster L."/>
            <person name="Cowan T.M."/>
            <person name="Smanski M.J."/>
            <person name="Chevrette M.G."/>
            <person name="De Carvalho L.P.S."/>
            <person name="Shen B."/>
        </authorList>
    </citation>
    <scope>NUCLEOTIDE SEQUENCE [LARGE SCALE GENOMIC DNA]</scope>
    <source>
        <strain evidence="4 5">NPDC052347</strain>
    </source>
</reference>
<proteinExistence type="predicted"/>
<dbReference type="Proteomes" id="UP001552594">
    <property type="component" value="Unassembled WGS sequence"/>
</dbReference>
<dbReference type="Gene3D" id="2.60.40.2020">
    <property type="match status" value="1"/>
</dbReference>
<evidence type="ECO:0008006" key="6">
    <source>
        <dbReference type="Google" id="ProtNLM"/>
    </source>
</evidence>
<sequence length="136" mass="13846">MRVKALAVPFALGMALTGVALSAPASFADTSAATVTLTETDNGTAVSVHTGDVIKVQLTGSRGNGLTWTWSTPTASSTDVLTQTDSASLADGSVTATFQANSNGTTVITSTKGCVPDPGHFCSHLMQQWNATVTVN</sequence>
<evidence type="ECO:0000256" key="3">
    <source>
        <dbReference type="SAM" id="SignalP"/>
    </source>
</evidence>
<keyword evidence="3" id="KW-0732">Signal</keyword>
<dbReference type="EMBL" id="JBFAUK010000006">
    <property type="protein sequence ID" value="MEV5506886.1"/>
    <property type="molecule type" value="Genomic_DNA"/>
</dbReference>
<accession>A0ABV3JVG9</accession>
<keyword evidence="2" id="KW-0789">Thiol protease inhibitor</keyword>
<keyword evidence="1" id="KW-0646">Protease inhibitor</keyword>
<feature type="chain" id="PRO_5047458600" description="Proteinase inhibitor I42 chagasin domain-containing protein" evidence="3">
    <location>
        <begin position="29"/>
        <end position="136"/>
    </location>
</feature>
<organism evidence="4 5">
    <name type="scientific">Streptomyces orinoci</name>
    <name type="common">Streptoverticillium orinoci</name>
    <dbReference type="NCBI Taxonomy" id="67339"/>
    <lineage>
        <taxon>Bacteria</taxon>
        <taxon>Bacillati</taxon>
        <taxon>Actinomycetota</taxon>
        <taxon>Actinomycetes</taxon>
        <taxon>Kitasatosporales</taxon>
        <taxon>Streptomycetaceae</taxon>
        <taxon>Streptomyces</taxon>
    </lineage>
</organism>
<dbReference type="RefSeq" id="WP_109280880.1">
    <property type="nucleotide sequence ID" value="NZ_JBFAUK010000006.1"/>
</dbReference>